<dbReference type="eggNOG" id="ENOG5032WXZ">
    <property type="taxonomic scope" value="Bacteria"/>
</dbReference>
<reference evidence="1 2" key="1">
    <citation type="submission" date="2015-09" db="EMBL/GenBank/DDBJ databases">
        <authorList>
            <consortium name="Swine Surveillance"/>
        </authorList>
    </citation>
    <scope>NUCLEOTIDE SEQUENCE [LARGE SCALE GENOMIC DNA]</scope>
    <source>
        <strain evidence="1 2">CECT 5294</strain>
    </source>
</reference>
<dbReference type="RefSeq" id="WP_058122697.1">
    <property type="nucleotide sequence ID" value="NZ_CYRX01000010.1"/>
</dbReference>
<dbReference type="EMBL" id="CYRX01000010">
    <property type="protein sequence ID" value="CUH59507.1"/>
    <property type="molecule type" value="Genomic_DNA"/>
</dbReference>
<evidence type="ECO:0008006" key="3">
    <source>
        <dbReference type="Google" id="ProtNLM"/>
    </source>
</evidence>
<evidence type="ECO:0000313" key="2">
    <source>
        <dbReference type="Proteomes" id="UP000051298"/>
    </source>
</evidence>
<dbReference type="AlphaFoldDB" id="A0A0P1EX04"/>
<evidence type="ECO:0000313" key="1">
    <source>
        <dbReference type="EMBL" id="CUH59507.1"/>
    </source>
</evidence>
<name>A0A0P1EX04_9RHOB</name>
<accession>A0A0P1EX04</accession>
<dbReference type="Proteomes" id="UP000051298">
    <property type="component" value="Unassembled WGS sequence"/>
</dbReference>
<sequence>MLDLKKTIEDMQKIAKTTNSALTAMPTAGAQSTHFWKAQDTFLSEFEEFSSAWFKRRHTATRTAIETSKRLSEEAMGNPTAAMGILADWQKHSMERLAEDTKDCMAMMTRCAAAAVTNEVEAVEETVEGAKRATKAAKSMPV</sequence>
<gene>
    <name evidence="1" type="ORF">THS5294_00793</name>
</gene>
<organism evidence="1 2">
    <name type="scientific">Thalassobacter stenotrophicus</name>
    <dbReference type="NCBI Taxonomy" id="266809"/>
    <lineage>
        <taxon>Bacteria</taxon>
        <taxon>Pseudomonadati</taxon>
        <taxon>Pseudomonadota</taxon>
        <taxon>Alphaproteobacteria</taxon>
        <taxon>Rhodobacterales</taxon>
        <taxon>Roseobacteraceae</taxon>
        <taxon>Thalassobacter</taxon>
    </lineage>
</organism>
<protein>
    <recommendedName>
        <fullName evidence="3">Phasin domain-containing protein</fullName>
    </recommendedName>
</protein>
<proteinExistence type="predicted"/>